<keyword evidence="5" id="KW-1185">Reference proteome</keyword>
<reference evidence="4" key="1">
    <citation type="submission" date="2022-11" db="EMBL/GenBank/DDBJ databases">
        <title>Chromosomal genome sequence assembly and mating type (MAT) locus characterization of the leprose asexual lichenized fungus Lepraria neglecta (Nyl.) Erichsen.</title>
        <authorList>
            <person name="Allen J.L."/>
            <person name="Pfeffer B."/>
        </authorList>
    </citation>
    <scope>NUCLEOTIDE SEQUENCE</scope>
    <source>
        <strain evidence="4">Allen 5258</strain>
    </source>
</reference>
<dbReference type="EMBL" id="JASNWA010000007">
    <property type="protein sequence ID" value="KAK3173388.1"/>
    <property type="molecule type" value="Genomic_DNA"/>
</dbReference>
<dbReference type="Proteomes" id="UP001276659">
    <property type="component" value="Unassembled WGS sequence"/>
</dbReference>
<dbReference type="GO" id="GO:0005634">
    <property type="term" value="C:nucleus"/>
    <property type="evidence" value="ECO:0007669"/>
    <property type="project" value="TreeGrafter"/>
</dbReference>
<feature type="compositionally biased region" description="Polar residues" evidence="2">
    <location>
        <begin position="152"/>
        <end position="204"/>
    </location>
</feature>
<feature type="domain" description="UDP-glucose/GDP-mannose dehydrogenase C-terminal" evidence="3">
    <location>
        <begin position="27"/>
        <end position="122"/>
    </location>
</feature>
<evidence type="ECO:0000313" key="4">
    <source>
        <dbReference type="EMBL" id="KAK3173388.1"/>
    </source>
</evidence>
<gene>
    <name evidence="4" type="ORF">OEA41_006717</name>
</gene>
<dbReference type="AlphaFoldDB" id="A0AAD9Z9E6"/>
<dbReference type="SMART" id="SM00984">
    <property type="entry name" value="UDPG_MGDP_dh_C"/>
    <property type="match status" value="1"/>
</dbReference>
<sequence length="299" mass="33562">MNEHQKTRFTKRIISCLFNNLTRKKISVLGFAFKKDTSDTRESPAIALVTNFVAERAQVAIYDPKVKESQIWKELVDAGGKAGYLKQDILIYKSAYEACQGADAVVIVTERDEFNNKELVNAQKLETNQPQGNCDHDKTTGRSTPVPVELKGTNQPLSETSPHTLNENNPSLPTWELKSTNTPLKAISQNLPQSPSRTNRTKQQPESPPVSPVKMPSSAKRYSRYLFYVDQPTKERPSANNFGPEAAKPERLDRARVTKGMRKPMWVFDGRNILDGAKLEVLGFRYEAIGKASKYAGFN</sequence>
<evidence type="ECO:0000256" key="2">
    <source>
        <dbReference type="SAM" id="MobiDB-lite"/>
    </source>
</evidence>
<dbReference type="Pfam" id="PF03720">
    <property type="entry name" value="UDPG_MGDP_dh_C"/>
    <property type="match status" value="1"/>
</dbReference>
<dbReference type="PANTHER" id="PTHR11374">
    <property type="entry name" value="UDP-GLUCOSE DEHYDROGENASE/UDP-MANNAC DEHYDROGENASE"/>
    <property type="match status" value="1"/>
</dbReference>
<comment type="caution">
    <text evidence="4">The sequence shown here is derived from an EMBL/GenBank/DDBJ whole genome shotgun (WGS) entry which is preliminary data.</text>
</comment>
<comment type="catalytic activity">
    <reaction evidence="1">
        <text>UDP-alpha-D-glucose + 2 NAD(+) + H2O = UDP-alpha-D-glucuronate + 2 NADH + 3 H(+)</text>
        <dbReference type="Rhea" id="RHEA:23596"/>
        <dbReference type="ChEBI" id="CHEBI:15377"/>
        <dbReference type="ChEBI" id="CHEBI:15378"/>
        <dbReference type="ChEBI" id="CHEBI:57540"/>
        <dbReference type="ChEBI" id="CHEBI:57945"/>
        <dbReference type="ChEBI" id="CHEBI:58052"/>
        <dbReference type="ChEBI" id="CHEBI:58885"/>
        <dbReference type="EC" id="1.1.1.22"/>
    </reaction>
</comment>
<name>A0AAD9Z9E6_9LECA</name>
<dbReference type="InterPro" id="IPR036220">
    <property type="entry name" value="UDP-Glc/GDP-Man_DH_C_sf"/>
</dbReference>
<evidence type="ECO:0000313" key="5">
    <source>
        <dbReference type="Proteomes" id="UP001276659"/>
    </source>
</evidence>
<evidence type="ECO:0000256" key="1">
    <source>
        <dbReference type="ARBA" id="ARBA00047473"/>
    </source>
</evidence>
<protein>
    <recommendedName>
        <fullName evidence="3">UDP-glucose/GDP-mannose dehydrogenase C-terminal domain-containing protein</fullName>
    </recommendedName>
</protein>
<evidence type="ECO:0000259" key="3">
    <source>
        <dbReference type="SMART" id="SM00984"/>
    </source>
</evidence>
<proteinExistence type="predicted"/>
<dbReference type="InterPro" id="IPR028356">
    <property type="entry name" value="UDPglc_DH_euk"/>
</dbReference>
<dbReference type="GO" id="GO:0051287">
    <property type="term" value="F:NAD binding"/>
    <property type="evidence" value="ECO:0007669"/>
    <property type="project" value="InterPro"/>
</dbReference>
<dbReference type="PANTHER" id="PTHR11374:SF3">
    <property type="entry name" value="UDP-GLUCOSE 6-DEHYDROGENASE"/>
    <property type="match status" value="1"/>
</dbReference>
<dbReference type="Gene3D" id="3.40.50.720">
    <property type="entry name" value="NAD(P)-binding Rossmann-like Domain"/>
    <property type="match status" value="1"/>
</dbReference>
<dbReference type="InterPro" id="IPR014027">
    <property type="entry name" value="UDP-Glc/GDP-Man_DH_C"/>
</dbReference>
<dbReference type="GO" id="GO:0006024">
    <property type="term" value="P:glycosaminoglycan biosynthetic process"/>
    <property type="evidence" value="ECO:0007669"/>
    <property type="project" value="TreeGrafter"/>
</dbReference>
<feature type="region of interest" description="Disordered" evidence="2">
    <location>
        <begin position="122"/>
        <end position="217"/>
    </location>
</feature>
<organism evidence="4 5">
    <name type="scientific">Lepraria neglecta</name>
    <dbReference type="NCBI Taxonomy" id="209136"/>
    <lineage>
        <taxon>Eukaryota</taxon>
        <taxon>Fungi</taxon>
        <taxon>Dikarya</taxon>
        <taxon>Ascomycota</taxon>
        <taxon>Pezizomycotina</taxon>
        <taxon>Lecanoromycetes</taxon>
        <taxon>OSLEUM clade</taxon>
        <taxon>Lecanoromycetidae</taxon>
        <taxon>Lecanorales</taxon>
        <taxon>Lecanorineae</taxon>
        <taxon>Stereocaulaceae</taxon>
        <taxon>Lepraria</taxon>
    </lineage>
</organism>
<dbReference type="GO" id="GO:0003979">
    <property type="term" value="F:UDP-glucose 6-dehydrogenase activity"/>
    <property type="evidence" value="ECO:0007669"/>
    <property type="project" value="UniProtKB-EC"/>
</dbReference>
<dbReference type="SUPFAM" id="SSF52413">
    <property type="entry name" value="UDP-glucose/GDP-mannose dehydrogenase C-terminal domain"/>
    <property type="match status" value="1"/>
</dbReference>
<accession>A0AAD9Z9E6</accession>